<sequence length="66" mass="7105">MFEFQAMRSAGLKAVRAADGRHPGPRAVQIMVRGMKAMGAQVVGQNSFTLHIDALPVGLPVSPVWF</sequence>
<reference evidence="1" key="1">
    <citation type="submission" date="2020-09" db="EMBL/GenBank/DDBJ databases">
        <title>Pseudomonas syringae pv. eriobotryae genome sequence causing loquat canker disease.</title>
        <authorList>
            <person name="Fukuda S."/>
            <person name="Tashiro H."/>
            <person name="Nagano Y."/>
        </authorList>
    </citation>
    <scope>NUCLEOTIDE SEQUENCE</scope>
    <source>
        <strain evidence="1">AM001</strain>
    </source>
</reference>
<name>A0A9P3EA26_PSEA0</name>
<protein>
    <submittedName>
        <fullName evidence="1">Uncharacterized protein</fullName>
    </submittedName>
</protein>
<accession>A0A9P3EA26</accession>
<comment type="caution">
    <text evidence="1">The sequence shown here is derived from an EMBL/GenBank/DDBJ whole genome shotgun (WGS) entry which is preliminary data.</text>
</comment>
<dbReference type="AlphaFoldDB" id="A0A9P3EA26"/>
<gene>
    <name evidence="1" type="ORF">PSE10A_04940</name>
</gene>
<evidence type="ECO:0000313" key="2">
    <source>
        <dbReference type="Proteomes" id="UP000630864"/>
    </source>
</evidence>
<dbReference type="EMBL" id="BMZW01000002">
    <property type="protein sequence ID" value="GFZ57983.1"/>
    <property type="molecule type" value="Genomic_DNA"/>
</dbReference>
<dbReference type="Proteomes" id="UP000630864">
    <property type="component" value="Unassembled WGS sequence"/>
</dbReference>
<proteinExistence type="predicted"/>
<organism evidence="1 2">
    <name type="scientific">Pseudomonas amygdali pv. eriobotryae</name>
    <dbReference type="NCBI Taxonomy" id="129137"/>
    <lineage>
        <taxon>Bacteria</taxon>
        <taxon>Pseudomonadati</taxon>
        <taxon>Pseudomonadota</taxon>
        <taxon>Gammaproteobacteria</taxon>
        <taxon>Pseudomonadales</taxon>
        <taxon>Pseudomonadaceae</taxon>
        <taxon>Pseudomonas</taxon>
        <taxon>Pseudomonas amygdali</taxon>
    </lineage>
</organism>
<evidence type="ECO:0000313" key="1">
    <source>
        <dbReference type="EMBL" id="GFZ57983.1"/>
    </source>
</evidence>